<proteinExistence type="predicted"/>
<sequence length="30" mass="3638">MSNFQYVKTGCQWTKRTYIYNSKGRHPETI</sequence>
<reference evidence="1" key="1">
    <citation type="journal article" date="2021" name="Proc. Natl. Acad. Sci. U.S.A.">
        <title>A Catalog of Tens of Thousands of Viruses from Human Metagenomes Reveals Hidden Associations with Chronic Diseases.</title>
        <authorList>
            <person name="Tisza M.J."/>
            <person name="Buck C.B."/>
        </authorList>
    </citation>
    <scope>NUCLEOTIDE SEQUENCE</scope>
    <source>
        <strain evidence="1">CtYsL76</strain>
    </source>
</reference>
<organism evidence="1">
    <name type="scientific">CrAss-like virus sp. ctYsL76</name>
    <dbReference type="NCBI Taxonomy" id="2826826"/>
    <lineage>
        <taxon>Viruses</taxon>
        <taxon>Duplodnaviria</taxon>
        <taxon>Heunggongvirae</taxon>
        <taxon>Uroviricota</taxon>
        <taxon>Caudoviricetes</taxon>
        <taxon>Crassvirales</taxon>
    </lineage>
</organism>
<protein>
    <submittedName>
        <fullName evidence="1">Uncharacterized protein</fullName>
    </submittedName>
</protein>
<name>A0A8S5QMR7_9CAUD</name>
<accession>A0A8S5QMR7</accession>
<dbReference type="EMBL" id="BK015689">
    <property type="protein sequence ID" value="DAE20045.1"/>
    <property type="molecule type" value="Genomic_DNA"/>
</dbReference>
<evidence type="ECO:0000313" key="1">
    <source>
        <dbReference type="EMBL" id="DAE20045.1"/>
    </source>
</evidence>